<gene>
    <name evidence="1" type="ORF">XH94_09015</name>
</gene>
<reference evidence="1 2" key="1">
    <citation type="submission" date="2015-04" db="EMBL/GenBank/DDBJ databases">
        <title>Comparative genomics of rhizobia nodulating Arachis hypogaea in China.</title>
        <authorList>
            <person name="Li Y."/>
        </authorList>
    </citation>
    <scope>NUCLEOTIDE SEQUENCE [LARGE SCALE GENOMIC DNA]</scope>
    <source>
        <strain evidence="1 2">CCBAU 51787</strain>
    </source>
</reference>
<dbReference type="AlphaFoldDB" id="A0A4V1L4F7"/>
<dbReference type="Proteomes" id="UP000290565">
    <property type="component" value="Unassembled WGS sequence"/>
</dbReference>
<evidence type="ECO:0000313" key="1">
    <source>
        <dbReference type="EMBL" id="RXH41314.1"/>
    </source>
</evidence>
<protein>
    <submittedName>
        <fullName evidence="1">Uncharacterized protein</fullName>
    </submittedName>
</protein>
<comment type="caution">
    <text evidence="1">The sequence shown here is derived from an EMBL/GenBank/DDBJ whole genome shotgun (WGS) entry which is preliminary data.</text>
</comment>
<organism evidence="1 2">
    <name type="scientific">Bradyrhizobium zhanjiangense</name>
    <dbReference type="NCBI Taxonomy" id="1325107"/>
    <lineage>
        <taxon>Bacteria</taxon>
        <taxon>Pseudomonadati</taxon>
        <taxon>Pseudomonadota</taxon>
        <taxon>Alphaproteobacteria</taxon>
        <taxon>Hyphomicrobiales</taxon>
        <taxon>Nitrobacteraceae</taxon>
        <taxon>Bradyrhizobium</taxon>
    </lineage>
</organism>
<accession>A0A4V1L4F7</accession>
<name>A0A4V1L4F7_9BRAD</name>
<evidence type="ECO:0000313" key="2">
    <source>
        <dbReference type="Proteomes" id="UP000290565"/>
    </source>
</evidence>
<dbReference type="RefSeq" id="WP_128944242.1">
    <property type="nucleotide sequence ID" value="NZ_LBJM01000020.1"/>
</dbReference>
<sequence length="113" mass="10994">MAAKMGSASSAPAAIDGDATGDAAAIAAADTMLFMIFLLDKTAPLAWALQVDMTAGGSAGACAVCNAPGGLAGLREDEDNRTAPGALMVSVDMVVLTGVRPLTAAPTDRAAGG</sequence>
<proteinExistence type="predicted"/>
<dbReference type="EMBL" id="LBJM01000020">
    <property type="protein sequence ID" value="RXH41314.1"/>
    <property type="molecule type" value="Genomic_DNA"/>
</dbReference>